<dbReference type="AlphaFoldDB" id="A0A426XIR5"/>
<sequence length="131" mass="14271">MEKSRYERVARSGHSSHVILRTVRRSVGLAATAGVSFTPATYAPTETEDACSAMPSREGAGGVLREHAHGNEPEAVVVAALDRRGDRREHKYCSSSAPPWNRLSESNKDERIRARVGGWAGEQRGLRQGGM</sequence>
<evidence type="ECO:0000313" key="2">
    <source>
        <dbReference type="EMBL" id="RRT39342.1"/>
    </source>
</evidence>
<name>A0A426XIR5_ENSVE</name>
<accession>A0A426XIR5</accession>
<comment type="caution">
    <text evidence="2">The sequence shown here is derived from an EMBL/GenBank/DDBJ whole genome shotgun (WGS) entry which is preliminary data.</text>
</comment>
<reference evidence="2 3" key="1">
    <citation type="journal article" date="2014" name="Agronomy (Basel)">
        <title>A Draft Genome Sequence for Ensete ventricosum, the Drought-Tolerant Tree Against Hunger.</title>
        <authorList>
            <person name="Harrison J."/>
            <person name="Moore K.A."/>
            <person name="Paszkiewicz K."/>
            <person name="Jones T."/>
            <person name="Grant M."/>
            <person name="Ambacheew D."/>
            <person name="Muzemil S."/>
            <person name="Studholme D.J."/>
        </authorList>
    </citation>
    <scope>NUCLEOTIDE SEQUENCE [LARGE SCALE GENOMIC DNA]</scope>
</reference>
<feature type="region of interest" description="Disordered" evidence="1">
    <location>
        <begin position="88"/>
        <end position="108"/>
    </location>
</feature>
<dbReference type="EMBL" id="AMZH03020270">
    <property type="protein sequence ID" value="RRT39342.1"/>
    <property type="molecule type" value="Genomic_DNA"/>
</dbReference>
<gene>
    <name evidence="2" type="ORF">B296_00059220</name>
</gene>
<feature type="region of interest" description="Disordered" evidence="1">
    <location>
        <begin position="44"/>
        <end position="71"/>
    </location>
</feature>
<dbReference type="Proteomes" id="UP000287651">
    <property type="component" value="Unassembled WGS sequence"/>
</dbReference>
<organism evidence="2 3">
    <name type="scientific">Ensete ventricosum</name>
    <name type="common">Abyssinian banana</name>
    <name type="synonym">Musa ensete</name>
    <dbReference type="NCBI Taxonomy" id="4639"/>
    <lineage>
        <taxon>Eukaryota</taxon>
        <taxon>Viridiplantae</taxon>
        <taxon>Streptophyta</taxon>
        <taxon>Embryophyta</taxon>
        <taxon>Tracheophyta</taxon>
        <taxon>Spermatophyta</taxon>
        <taxon>Magnoliopsida</taxon>
        <taxon>Liliopsida</taxon>
        <taxon>Zingiberales</taxon>
        <taxon>Musaceae</taxon>
        <taxon>Ensete</taxon>
    </lineage>
</organism>
<protein>
    <submittedName>
        <fullName evidence="2">Uncharacterized protein</fullName>
    </submittedName>
</protein>
<evidence type="ECO:0000313" key="3">
    <source>
        <dbReference type="Proteomes" id="UP000287651"/>
    </source>
</evidence>
<proteinExistence type="predicted"/>
<evidence type="ECO:0000256" key="1">
    <source>
        <dbReference type="SAM" id="MobiDB-lite"/>
    </source>
</evidence>